<dbReference type="AlphaFoldDB" id="A0A0E9W8H0"/>
<name>A0A0E9W8H0_ANGAN</name>
<evidence type="ECO:0000313" key="1">
    <source>
        <dbReference type="EMBL" id="JAH85855.1"/>
    </source>
</evidence>
<reference evidence="1" key="2">
    <citation type="journal article" date="2015" name="Fish Shellfish Immunol.">
        <title>Early steps in the European eel (Anguilla anguilla)-Vibrio vulnificus interaction in the gills: Role of the RtxA13 toxin.</title>
        <authorList>
            <person name="Callol A."/>
            <person name="Pajuelo D."/>
            <person name="Ebbesson L."/>
            <person name="Teles M."/>
            <person name="MacKenzie S."/>
            <person name="Amaro C."/>
        </authorList>
    </citation>
    <scope>NUCLEOTIDE SEQUENCE</scope>
</reference>
<dbReference type="EMBL" id="GBXM01022722">
    <property type="protein sequence ID" value="JAH85855.1"/>
    <property type="molecule type" value="Transcribed_RNA"/>
</dbReference>
<organism evidence="1">
    <name type="scientific">Anguilla anguilla</name>
    <name type="common">European freshwater eel</name>
    <name type="synonym">Muraena anguilla</name>
    <dbReference type="NCBI Taxonomy" id="7936"/>
    <lineage>
        <taxon>Eukaryota</taxon>
        <taxon>Metazoa</taxon>
        <taxon>Chordata</taxon>
        <taxon>Craniata</taxon>
        <taxon>Vertebrata</taxon>
        <taxon>Euteleostomi</taxon>
        <taxon>Actinopterygii</taxon>
        <taxon>Neopterygii</taxon>
        <taxon>Teleostei</taxon>
        <taxon>Anguilliformes</taxon>
        <taxon>Anguillidae</taxon>
        <taxon>Anguilla</taxon>
    </lineage>
</organism>
<accession>A0A0E9W8H0</accession>
<sequence length="20" mass="2309">MGTLALSFEAFRIRYLGCFL</sequence>
<protein>
    <submittedName>
        <fullName evidence="1">Uncharacterized protein</fullName>
    </submittedName>
</protein>
<reference evidence="1" key="1">
    <citation type="submission" date="2014-11" db="EMBL/GenBank/DDBJ databases">
        <authorList>
            <person name="Amaro Gonzalez C."/>
        </authorList>
    </citation>
    <scope>NUCLEOTIDE SEQUENCE</scope>
</reference>
<proteinExistence type="predicted"/>